<dbReference type="PANTHER" id="PTHR11590">
    <property type="entry name" value="PROTEIN-GLUTAMINE GAMMA-GLUTAMYLTRANSFERASE"/>
    <property type="match status" value="1"/>
</dbReference>
<dbReference type="InterPro" id="IPR023608">
    <property type="entry name" value="Transglutaminase_animal"/>
</dbReference>
<organism evidence="5 6">
    <name type="scientific">Patella caerulea</name>
    <name type="common">Rayed Mediterranean limpet</name>
    <dbReference type="NCBI Taxonomy" id="87958"/>
    <lineage>
        <taxon>Eukaryota</taxon>
        <taxon>Metazoa</taxon>
        <taxon>Spiralia</taxon>
        <taxon>Lophotrochozoa</taxon>
        <taxon>Mollusca</taxon>
        <taxon>Gastropoda</taxon>
        <taxon>Patellogastropoda</taxon>
        <taxon>Patelloidea</taxon>
        <taxon>Patellidae</taxon>
        <taxon>Patella</taxon>
    </lineage>
</organism>
<dbReference type="InterPro" id="IPR036985">
    <property type="entry name" value="Transglutaminase-like_sf"/>
</dbReference>
<dbReference type="PANTHER" id="PTHR11590:SF40">
    <property type="entry name" value="HEMOCYTE PROTEIN-GLUTAMINE GAMMA-GLUTAMYLTRANSFERASE-LIKE PROTEIN"/>
    <property type="match status" value="1"/>
</dbReference>
<reference evidence="5 6" key="1">
    <citation type="submission" date="2024-01" db="EMBL/GenBank/DDBJ databases">
        <title>The genome of the rayed Mediterranean limpet Patella caerulea (Linnaeus, 1758).</title>
        <authorList>
            <person name="Anh-Thu Weber A."/>
            <person name="Halstead-Nussloch G."/>
        </authorList>
    </citation>
    <scope>NUCLEOTIDE SEQUENCE [LARGE SCALE GENOMIC DNA]</scope>
    <source>
        <strain evidence="5">AATW-2023a</strain>
        <tissue evidence="5">Whole specimen</tissue>
    </source>
</reference>
<dbReference type="Pfam" id="PF00868">
    <property type="entry name" value="Transglut_N"/>
    <property type="match status" value="1"/>
</dbReference>
<dbReference type="SUPFAM" id="SSF54001">
    <property type="entry name" value="Cysteine proteinases"/>
    <property type="match status" value="1"/>
</dbReference>
<feature type="binding site" evidence="3">
    <location>
        <position position="509"/>
    </location>
    <ligand>
        <name>Ca(2+)</name>
        <dbReference type="ChEBI" id="CHEBI:29108"/>
    </ligand>
</feature>
<dbReference type="PIRSF" id="PIRSF000459">
    <property type="entry name" value="TGM_EBP42"/>
    <property type="match status" value="1"/>
</dbReference>
<dbReference type="EMBL" id="JAZGQO010000006">
    <property type="protein sequence ID" value="KAK6185138.1"/>
    <property type="molecule type" value="Genomic_DNA"/>
</dbReference>
<keyword evidence="3" id="KW-0106">Calcium</keyword>
<evidence type="ECO:0000256" key="2">
    <source>
        <dbReference type="PIRSR" id="PIRSR000459-1"/>
    </source>
</evidence>
<evidence type="ECO:0000259" key="4">
    <source>
        <dbReference type="SMART" id="SM00460"/>
    </source>
</evidence>
<keyword evidence="3" id="KW-0479">Metal-binding</keyword>
<dbReference type="Gene3D" id="2.60.40.10">
    <property type="entry name" value="Immunoglobulins"/>
    <property type="match status" value="3"/>
</dbReference>
<feature type="domain" description="Transglutaminase-like" evidence="4">
    <location>
        <begin position="325"/>
        <end position="417"/>
    </location>
</feature>
<comment type="caution">
    <text evidence="5">The sequence shown here is derived from an EMBL/GenBank/DDBJ whole genome shotgun (WGS) entry which is preliminary data.</text>
</comment>
<dbReference type="GO" id="GO:0046872">
    <property type="term" value="F:metal ion binding"/>
    <property type="evidence" value="ECO:0007669"/>
    <property type="project" value="UniProtKB-KW"/>
</dbReference>
<dbReference type="InterPro" id="IPR036238">
    <property type="entry name" value="Transglutaminase_C_sf"/>
</dbReference>
<name>A0AAN8K4L0_PATCE</name>
<feature type="active site" evidence="2">
    <location>
        <position position="333"/>
    </location>
</feature>
<feature type="binding site" evidence="3">
    <location>
        <position position="454"/>
    </location>
    <ligand>
        <name>Ca(2+)</name>
        <dbReference type="ChEBI" id="CHEBI:29108"/>
    </ligand>
</feature>
<proteinExistence type="inferred from homology"/>
<feature type="active site" evidence="2">
    <location>
        <position position="414"/>
    </location>
</feature>
<dbReference type="InterPro" id="IPR014756">
    <property type="entry name" value="Ig_E-set"/>
</dbReference>
<feature type="binding site" evidence="3">
    <location>
        <position position="504"/>
    </location>
    <ligand>
        <name>Ca(2+)</name>
        <dbReference type="ChEBI" id="CHEBI:29108"/>
    </ligand>
</feature>
<evidence type="ECO:0000313" key="6">
    <source>
        <dbReference type="Proteomes" id="UP001347796"/>
    </source>
</evidence>
<evidence type="ECO:0000256" key="1">
    <source>
        <dbReference type="ARBA" id="ARBA00005968"/>
    </source>
</evidence>
<dbReference type="Proteomes" id="UP001347796">
    <property type="component" value="Unassembled WGS sequence"/>
</dbReference>
<evidence type="ECO:0000256" key="3">
    <source>
        <dbReference type="PIRSR" id="PIRSR000459-2"/>
    </source>
</evidence>
<sequence length="742" mass="85225">MTRGRPSRRSTHRMTTRSRRTYLDKLMGGRTTTDISDFEFWKRYVIKSVKPTKADKSLDVTKIDLNEESNRAKHHTDEYDNDDLIVRRGQSFKITVSFDRKPDQKYDIVRVQFTTGRKPMENKGSLVTLTLPEIGASTTMTTDLYQWKVDKVKITDKDVSFDVTPPATSIIGKYKLFIETRLKDSDKVSRFEVEDEDIYIIFNPWCPEDDVYMKNESWKNEYVMNETGMIWAGSSRSYRGRPWIFGQFDEPCLEAAMYLLDRAELKEGARRSIVSIVRVISAQANSCDDDGVIEGRWTSDYPSDCTRPLAWNGSVRILEEFMKKGEPVRYGQCWVFSGVVTTLLRALGIPTRSVTNFASAHDTDNSMTIDSHFDEDGEPIRDMDDSVWNFHVWNESWFRRRDLPDGYDGWQAHDATPQEVSDGVMRCGPASLKAIKNGDIHLNHDVRFIFSEVNGDRVFWKVSEDGSKMEAIDIDSSSVGKCISTKAVGSSEREDLTLQYKHKEDDPEERKVVERVFKFSTRSHLKIYKQDMRMSLDIPDTLIGEDLNFSLTVKNTSNQTRTIEGRVSVMVSSYTGLSSKKIFGEFTRSTIKAKSDYTVKTHIRAMNYVFKLKPEASLVVYAYFKVGETAQVLVKKEPLTFTKPELQIKVNKEVKAKEYSDVRVFFFNPLPINLTNPDFNIEGAHVYVRAHPRLRKPIQPGKEARVDIQIWPLKRGKNRELKATFSSDQLSGVDGECTFNVV</sequence>
<dbReference type="Gene3D" id="3.90.260.10">
    <property type="entry name" value="Transglutaminase-like"/>
    <property type="match status" value="1"/>
</dbReference>
<gene>
    <name evidence="5" type="ORF">SNE40_007434</name>
</gene>
<accession>A0AAN8K4L0</accession>
<dbReference type="InterPro" id="IPR002931">
    <property type="entry name" value="Transglutaminase-like"/>
</dbReference>
<dbReference type="InterPro" id="IPR013783">
    <property type="entry name" value="Ig-like_fold"/>
</dbReference>
<dbReference type="InterPro" id="IPR013808">
    <property type="entry name" value="Transglutaminase_AS"/>
</dbReference>
<evidence type="ECO:0000313" key="5">
    <source>
        <dbReference type="EMBL" id="KAK6185138.1"/>
    </source>
</evidence>
<comment type="similarity">
    <text evidence="1">Belongs to the transglutaminase superfamily. Transglutaminase family.</text>
</comment>
<feature type="active site" evidence="2">
    <location>
        <position position="391"/>
    </location>
</feature>
<comment type="cofactor">
    <cofactor evidence="3">
        <name>Ca(2+)</name>
        <dbReference type="ChEBI" id="CHEBI:29108"/>
    </cofactor>
    <text evidence="3">Binds 1 Ca(2+) ion per subunit.</text>
</comment>
<dbReference type="Pfam" id="PF01841">
    <property type="entry name" value="Transglut_core"/>
    <property type="match status" value="1"/>
</dbReference>
<keyword evidence="6" id="KW-1185">Reference proteome</keyword>
<dbReference type="SUPFAM" id="SSF81296">
    <property type="entry name" value="E set domains"/>
    <property type="match status" value="1"/>
</dbReference>
<dbReference type="AlphaFoldDB" id="A0AAN8K4L0"/>
<dbReference type="InterPro" id="IPR001102">
    <property type="entry name" value="Transglutaminase_N"/>
</dbReference>
<dbReference type="GO" id="GO:0003810">
    <property type="term" value="F:protein-glutamine gamma-glutamyltransferase activity"/>
    <property type="evidence" value="ECO:0007669"/>
    <property type="project" value="InterPro"/>
</dbReference>
<dbReference type="SUPFAM" id="SSF49309">
    <property type="entry name" value="Transglutaminase, two C-terminal domains"/>
    <property type="match status" value="2"/>
</dbReference>
<dbReference type="FunFam" id="3.90.260.10:FF:000002">
    <property type="entry name" value="Erythrocyte membrane protein band 4.2"/>
    <property type="match status" value="1"/>
</dbReference>
<protein>
    <recommendedName>
        <fullName evidence="4">Transglutaminase-like domain-containing protein</fullName>
    </recommendedName>
</protein>
<feature type="binding site" evidence="3">
    <location>
        <position position="456"/>
    </location>
    <ligand>
        <name>Ca(2+)</name>
        <dbReference type="ChEBI" id="CHEBI:29108"/>
    </ligand>
</feature>
<dbReference type="SMART" id="SM00460">
    <property type="entry name" value="TGc"/>
    <property type="match status" value="1"/>
</dbReference>
<dbReference type="InterPro" id="IPR038765">
    <property type="entry name" value="Papain-like_cys_pep_sf"/>
</dbReference>
<dbReference type="InterPro" id="IPR050779">
    <property type="entry name" value="Transglutaminase"/>
</dbReference>
<dbReference type="PROSITE" id="PS00547">
    <property type="entry name" value="TRANSGLUTAMINASES"/>
    <property type="match status" value="1"/>
</dbReference>